<dbReference type="GO" id="GO:0046872">
    <property type="term" value="F:metal ion binding"/>
    <property type="evidence" value="ECO:0007669"/>
    <property type="project" value="UniProtKB-KW"/>
</dbReference>
<gene>
    <name evidence="9" type="primary">kynA</name>
    <name evidence="10" type="ORF">SAMN04488071_3058</name>
</gene>
<dbReference type="EC" id="1.13.11.11" evidence="9"/>
<dbReference type="FunFam" id="1.20.58.480:FF:000001">
    <property type="entry name" value="Tryptophan 2,3-dioxygenase"/>
    <property type="match status" value="1"/>
</dbReference>
<dbReference type="OrthoDB" id="9776847at2"/>
<evidence type="ECO:0000256" key="3">
    <source>
        <dbReference type="ARBA" id="ARBA00022723"/>
    </source>
</evidence>
<name>A0A1G7DDD9_9PROT</name>
<comment type="catalytic activity">
    <reaction evidence="8 9">
        <text>L-tryptophan + O2 = N-formyl-L-kynurenine</text>
        <dbReference type="Rhea" id="RHEA:24536"/>
        <dbReference type="ChEBI" id="CHEBI:15379"/>
        <dbReference type="ChEBI" id="CHEBI:57912"/>
        <dbReference type="ChEBI" id="CHEBI:58629"/>
        <dbReference type="EC" id="1.13.11.11"/>
    </reaction>
</comment>
<feature type="binding site" evidence="9">
    <location>
        <position position="258"/>
    </location>
    <ligand>
        <name>substrate</name>
    </ligand>
</feature>
<comment type="subunit">
    <text evidence="1 9">Homotetramer.</text>
</comment>
<dbReference type="STRING" id="637679.GCA_001550055_02247"/>
<dbReference type="Gene3D" id="1.20.58.480">
    <property type="match status" value="1"/>
</dbReference>
<keyword evidence="7 9" id="KW-0823">Tryptophan catabolism</keyword>
<proteinExistence type="inferred from homology"/>
<evidence type="ECO:0000256" key="4">
    <source>
        <dbReference type="ARBA" id="ARBA00022964"/>
    </source>
</evidence>
<dbReference type="AlphaFoldDB" id="A0A1G7DDD9"/>
<keyword evidence="5 9" id="KW-0560">Oxidoreductase</keyword>
<evidence type="ECO:0000256" key="8">
    <source>
        <dbReference type="ARBA" id="ARBA00050412"/>
    </source>
</evidence>
<dbReference type="GO" id="GO:0004833">
    <property type="term" value="F:L-tryptophan 2,3-dioxygenase activity"/>
    <property type="evidence" value="ECO:0007669"/>
    <property type="project" value="UniProtKB-UniRule"/>
</dbReference>
<dbReference type="InterPro" id="IPR037217">
    <property type="entry name" value="Trp/Indoleamine_2_3_dOase-like"/>
</dbReference>
<dbReference type="PANTHER" id="PTHR10138:SF0">
    <property type="entry name" value="TRYPTOPHAN 2,3-DIOXYGENASE"/>
    <property type="match status" value="1"/>
</dbReference>
<dbReference type="InterPro" id="IPR004981">
    <property type="entry name" value="Trp_2_3_dOase"/>
</dbReference>
<evidence type="ECO:0000313" key="11">
    <source>
        <dbReference type="Proteomes" id="UP000183685"/>
    </source>
</evidence>
<dbReference type="PANTHER" id="PTHR10138">
    <property type="entry name" value="TRYPTOPHAN 2,3-DIOXYGENASE"/>
    <property type="match status" value="1"/>
</dbReference>
<evidence type="ECO:0000256" key="2">
    <source>
        <dbReference type="ARBA" id="ARBA00022617"/>
    </source>
</evidence>
<dbReference type="UniPathway" id="UPA00333">
    <property type="reaction ID" value="UER00453"/>
</dbReference>
<evidence type="ECO:0000256" key="1">
    <source>
        <dbReference type="ARBA" id="ARBA00011881"/>
    </source>
</evidence>
<keyword evidence="2 9" id="KW-0349">Heme</keyword>
<comment type="cofactor">
    <cofactor evidence="9">
        <name>heme</name>
        <dbReference type="ChEBI" id="CHEBI:30413"/>
    </cofactor>
    <text evidence="9">Binds 1 heme group per subunit.</text>
</comment>
<protein>
    <recommendedName>
        <fullName evidence="9">Tryptophan 2,3-dioxygenase</fullName>
        <shortName evidence="9">TDO</shortName>
        <ecNumber evidence="9">1.13.11.11</ecNumber>
    </recommendedName>
    <alternativeName>
        <fullName evidence="9">Tryptamin 2,3-dioxygenase</fullName>
    </alternativeName>
    <alternativeName>
        <fullName evidence="9">Tryptophan oxygenase</fullName>
        <shortName evidence="9">TO</shortName>
        <shortName evidence="9">TRPO</shortName>
    </alternativeName>
    <alternativeName>
        <fullName evidence="9">Tryptophan pyrrolase</fullName>
    </alternativeName>
    <alternativeName>
        <fullName evidence="9">Tryptophanase</fullName>
    </alternativeName>
</protein>
<evidence type="ECO:0000256" key="6">
    <source>
        <dbReference type="ARBA" id="ARBA00023004"/>
    </source>
</evidence>
<keyword evidence="3 9" id="KW-0479">Metal-binding</keyword>
<sequence>MATDRKEDQGPATSVDVTGEDIHWNQDISYGSYLQLDRLLECQNPLSTKHDEMLFVVIHQASELWMKACIHELGAAMNHLAADDLGPVQKMLSRVAKIQANLQQSWEILSTMTPADYAAFRDDLGQSSGFQSFQYREIEYRLGNKNARMAEAHKASPARYNHLQEVLDRPSFYDLCLQLLARRGFDIPADKLERKWREPYEASKGVEDAWLKIYQDTNKYWDLYELAEKLVDLEHHFHAWRFAHMKTVERIIGYKKGTGGTGGVSYLVKALDLRFFPELWTLRTSL</sequence>
<dbReference type="SUPFAM" id="SSF140959">
    <property type="entry name" value="Indolic compounds 2,3-dioxygenase-like"/>
    <property type="match status" value="1"/>
</dbReference>
<dbReference type="GO" id="GO:0019441">
    <property type="term" value="P:L-tryptophan catabolic process to kynurenine"/>
    <property type="evidence" value="ECO:0007669"/>
    <property type="project" value="UniProtKB-UniRule"/>
</dbReference>
<feature type="binding site" evidence="9">
    <location>
        <position position="121"/>
    </location>
    <ligand>
        <name>substrate</name>
    </ligand>
</feature>
<feature type="binding site" description="axial binding residue" evidence="9">
    <location>
        <position position="244"/>
    </location>
    <ligand>
        <name>heme</name>
        <dbReference type="ChEBI" id="CHEBI:30413"/>
    </ligand>
    <ligandPart>
        <name>Fe</name>
        <dbReference type="ChEBI" id="CHEBI:18248"/>
    </ligandPart>
</feature>
<feature type="binding site" evidence="9">
    <location>
        <position position="117"/>
    </location>
    <ligand>
        <name>substrate</name>
    </ligand>
</feature>
<keyword evidence="11" id="KW-1185">Reference proteome</keyword>
<evidence type="ECO:0000313" key="10">
    <source>
        <dbReference type="EMBL" id="SDE49469.1"/>
    </source>
</evidence>
<dbReference type="Proteomes" id="UP000183685">
    <property type="component" value="Unassembled WGS sequence"/>
</dbReference>
<dbReference type="RefSeq" id="WP_068305030.1">
    <property type="nucleotide sequence ID" value="NZ_FNAK01000007.1"/>
</dbReference>
<keyword evidence="6 9" id="KW-0408">Iron</keyword>
<dbReference type="Pfam" id="PF03301">
    <property type="entry name" value="Trp_dioxygenase"/>
    <property type="match status" value="2"/>
</dbReference>
<comment type="function">
    <text evidence="9">Heme-dependent dioxygenase that catalyzes the oxidative cleavage of the L-tryptophan (L-Trp) pyrrole ring and converts L-tryptophan to N-formyl-L-kynurenine. Catalyzes the oxidative cleavage of the indole moiety.</text>
</comment>
<dbReference type="GO" id="GO:0020037">
    <property type="term" value="F:heme binding"/>
    <property type="evidence" value="ECO:0007669"/>
    <property type="project" value="UniProtKB-UniRule"/>
</dbReference>
<evidence type="ECO:0000256" key="9">
    <source>
        <dbReference type="HAMAP-Rule" id="MF_01972"/>
    </source>
</evidence>
<comment type="pathway">
    <text evidence="9">Amino-acid degradation; L-tryptophan degradation via kynurenine pathway; L-kynurenine from L-tryptophan: step 1/2.</text>
</comment>
<evidence type="ECO:0000256" key="5">
    <source>
        <dbReference type="ARBA" id="ARBA00023002"/>
    </source>
</evidence>
<feature type="binding site" evidence="9">
    <location>
        <begin position="55"/>
        <end position="59"/>
    </location>
    <ligand>
        <name>substrate</name>
    </ligand>
</feature>
<evidence type="ECO:0000256" key="7">
    <source>
        <dbReference type="ARBA" id="ARBA00023079"/>
    </source>
</evidence>
<reference evidence="10 11" key="1">
    <citation type="submission" date="2016-10" db="EMBL/GenBank/DDBJ databases">
        <authorList>
            <person name="de Groot N.N."/>
        </authorList>
    </citation>
    <scope>NUCLEOTIDE SEQUENCE [LARGE SCALE GENOMIC DNA]</scope>
    <source>
        <strain evidence="10 11">CGMCC 1.9109</strain>
    </source>
</reference>
<organism evidence="10 11">
    <name type="scientific">Kordiimonas lacus</name>
    <dbReference type="NCBI Taxonomy" id="637679"/>
    <lineage>
        <taxon>Bacteria</taxon>
        <taxon>Pseudomonadati</taxon>
        <taxon>Pseudomonadota</taxon>
        <taxon>Alphaproteobacteria</taxon>
        <taxon>Kordiimonadales</taxon>
        <taxon>Kordiimonadaceae</taxon>
        <taxon>Kordiimonas</taxon>
    </lineage>
</organism>
<dbReference type="HAMAP" id="MF_01972">
    <property type="entry name" value="T23O"/>
    <property type="match status" value="1"/>
</dbReference>
<comment type="similarity">
    <text evidence="9">Belongs to the tryptophan 2,3-dioxygenase family.</text>
</comment>
<keyword evidence="4 9" id="KW-0223">Dioxygenase</keyword>
<dbReference type="GO" id="GO:0019442">
    <property type="term" value="P:L-tryptophan catabolic process to acetyl-CoA"/>
    <property type="evidence" value="ECO:0007669"/>
    <property type="project" value="TreeGrafter"/>
</dbReference>
<accession>A0A1G7DDD9</accession>
<dbReference type="EMBL" id="FNAK01000007">
    <property type="protein sequence ID" value="SDE49469.1"/>
    <property type="molecule type" value="Genomic_DNA"/>
</dbReference>